<dbReference type="GO" id="GO:0016783">
    <property type="term" value="F:sulfurtransferase activity"/>
    <property type="evidence" value="ECO:0007669"/>
    <property type="project" value="InterPro"/>
</dbReference>
<dbReference type="RefSeq" id="WP_007289205.1">
    <property type="nucleotide sequence ID" value="NZ_AAWL01000007.1"/>
</dbReference>
<feature type="domain" description="NAD/GMP synthase" evidence="2">
    <location>
        <begin position="19"/>
        <end position="77"/>
    </location>
</feature>
<dbReference type="InterPro" id="IPR052188">
    <property type="entry name" value="Ni-pincer_cofactor_biosynth"/>
</dbReference>
<dbReference type="PANTHER" id="PTHR43169">
    <property type="entry name" value="EXSB FAMILY PROTEIN"/>
    <property type="match status" value="1"/>
</dbReference>
<reference evidence="3 4" key="2">
    <citation type="submission" date="2007-01" db="EMBL/GenBank/DDBJ databases">
        <title>Sequencing of the draft genome and assembly of Thermosinus carboxydivorans Nor1.</title>
        <authorList>
            <consortium name="US DOE Joint Genome Institute (JGI-PGF)"/>
            <person name="Copeland A."/>
            <person name="Lucas S."/>
            <person name="Lapidus A."/>
            <person name="Barry K."/>
            <person name="Glavina del Rio T."/>
            <person name="Dalin E."/>
            <person name="Tice H."/>
            <person name="Bruce D."/>
            <person name="Pitluck S."/>
            <person name="Richardson P."/>
        </authorList>
    </citation>
    <scope>NUCLEOTIDE SEQUENCE [LARGE SCALE GENOMIC DNA]</scope>
    <source>
        <strain evidence="3 4">Nor1</strain>
    </source>
</reference>
<evidence type="ECO:0000313" key="3">
    <source>
        <dbReference type="EMBL" id="EAX47706.1"/>
    </source>
</evidence>
<dbReference type="AlphaFoldDB" id="A1HQ96"/>
<gene>
    <name evidence="3" type="ORF">TcarDRAFT_1112</name>
</gene>
<keyword evidence="4" id="KW-1185">Reference proteome</keyword>
<accession>A1HQ96</accession>
<dbReference type="InterPro" id="IPR005232">
    <property type="entry name" value="LarE"/>
</dbReference>
<dbReference type="Pfam" id="PF02540">
    <property type="entry name" value="NAD_synthase"/>
    <property type="match status" value="1"/>
</dbReference>
<feature type="active site" description="Nucleophile and sulfur donor" evidence="1">
    <location>
        <position position="177"/>
    </location>
</feature>
<dbReference type="CDD" id="cd01990">
    <property type="entry name" value="LarE-like"/>
    <property type="match status" value="1"/>
</dbReference>
<dbReference type="eggNOG" id="COG1606">
    <property type="taxonomic scope" value="Bacteria"/>
</dbReference>
<dbReference type="PANTHER" id="PTHR43169:SF2">
    <property type="entry name" value="NAD_GMP SYNTHASE DOMAIN-CONTAINING PROTEIN"/>
    <property type="match status" value="1"/>
</dbReference>
<name>A1HQ96_9FIRM</name>
<proteinExistence type="predicted"/>
<sequence>MKDTNVKLQQLNVLLAELGSAVIGFSGGTDSAFLAAAAYRVLGERAVAVTCYSATLPESERMEAAITARQIGIRHVLLPQNELDSDDFVRNDADRCYHCKKGRFSALAAWAAAHGYHWVLEGANADDVGDYRPGLRALSELAVVRSPLLEVGLTKAEIRELSRQWGLPTWNKPSAACLSSRVAYGQPITAAKLAQIEKAEAILKKYCQGQIRVRHHGGLARIEVEPAEIARLTRPEVAREIAEQLNALGFTYVAVDLSGYRTGSMNQVLDLENKQKA</sequence>
<dbReference type="OrthoDB" id="9776919at2"/>
<dbReference type="PIRSF" id="PIRSF006661">
    <property type="entry name" value="PP-lp_UCP006661"/>
    <property type="match status" value="1"/>
</dbReference>
<evidence type="ECO:0000259" key="2">
    <source>
        <dbReference type="Pfam" id="PF02540"/>
    </source>
</evidence>
<dbReference type="InterPro" id="IPR022310">
    <property type="entry name" value="NAD/GMP_synthase"/>
</dbReference>
<organism evidence="3 4">
    <name type="scientific">Thermosinus carboxydivorans Nor1</name>
    <dbReference type="NCBI Taxonomy" id="401526"/>
    <lineage>
        <taxon>Bacteria</taxon>
        <taxon>Bacillati</taxon>
        <taxon>Bacillota</taxon>
        <taxon>Negativicutes</taxon>
        <taxon>Selenomonadales</taxon>
        <taxon>Sporomusaceae</taxon>
        <taxon>Thermosinus</taxon>
    </lineage>
</organism>
<dbReference type="Proteomes" id="UP000005139">
    <property type="component" value="Unassembled WGS sequence"/>
</dbReference>
<dbReference type="SUPFAM" id="SSF52402">
    <property type="entry name" value="Adenine nucleotide alpha hydrolases-like"/>
    <property type="match status" value="1"/>
</dbReference>
<reference evidence="3 4" key="1">
    <citation type="submission" date="2007-01" db="EMBL/GenBank/DDBJ databases">
        <title>Annotation of the draft genome assembly of Thermosinus carboxydivorans Nor1.</title>
        <authorList>
            <consortium name="US DOE Joint Genome Institute (JGI-ORNL)"/>
            <person name="Larimer F."/>
            <person name="Land M."/>
            <person name="Hauser L."/>
        </authorList>
    </citation>
    <scope>NUCLEOTIDE SEQUENCE [LARGE SCALE GENOMIC DNA]</scope>
    <source>
        <strain evidence="3 4">Nor1</strain>
    </source>
</reference>
<protein>
    <submittedName>
        <fullName evidence="3">ExsB family protein</fullName>
    </submittedName>
</protein>
<comment type="caution">
    <text evidence="3">The sequence shown here is derived from an EMBL/GenBank/DDBJ whole genome shotgun (WGS) entry which is preliminary data.</text>
</comment>
<evidence type="ECO:0000313" key="4">
    <source>
        <dbReference type="Proteomes" id="UP000005139"/>
    </source>
</evidence>
<dbReference type="InterPro" id="IPR014729">
    <property type="entry name" value="Rossmann-like_a/b/a_fold"/>
</dbReference>
<dbReference type="NCBIfam" id="TIGR00268">
    <property type="entry name" value="ATP-dependent sacrificial sulfur transferase LarE"/>
    <property type="match status" value="1"/>
</dbReference>
<dbReference type="GO" id="GO:0006163">
    <property type="term" value="P:purine nucleotide metabolic process"/>
    <property type="evidence" value="ECO:0007669"/>
    <property type="project" value="UniProtKB-ARBA"/>
</dbReference>
<dbReference type="Gene3D" id="3.40.50.620">
    <property type="entry name" value="HUPs"/>
    <property type="match status" value="1"/>
</dbReference>
<evidence type="ECO:0000256" key="1">
    <source>
        <dbReference type="PIRSR" id="PIRSR006661-1"/>
    </source>
</evidence>
<dbReference type="EMBL" id="AAWL01000007">
    <property type="protein sequence ID" value="EAX47706.1"/>
    <property type="molecule type" value="Genomic_DNA"/>
</dbReference>